<dbReference type="SUPFAM" id="SSF46785">
    <property type="entry name" value="Winged helix' DNA-binding domain"/>
    <property type="match status" value="1"/>
</dbReference>
<dbReference type="OrthoDB" id="5876363at2759"/>
<comment type="similarity">
    <text evidence="1">Belongs to the peptidase M24 family.</text>
</comment>
<dbReference type="Gene3D" id="1.10.10.10">
    <property type="entry name" value="Winged helix-like DNA-binding domain superfamily/Winged helix DNA-binding domain"/>
    <property type="match status" value="1"/>
</dbReference>
<gene>
    <name evidence="3" type="ORF">LRAMOSA06630</name>
</gene>
<dbReference type="InterPro" id="IPR036005">
    <property type="entry name" value="Creatinase/aminopeptidase-like"/>
</dbReference>
<accession>A0A077X3M8</accession>
<dbReference type="PANTHER" id="PTHR10804:SF11">
    <property type="entry name" value="PROLIFERATION-ASSOCIATED PROTEIN 2G4"/>
    <property type="match status" value="1"/>
</dbReference>
<protein>
    <recommendedName>
        <fullName evidence="2">Peptidase M24 domain-containing protein</fullName>
    </recommendedName>
</protein>
<dbReference type="InterPro" id="IPR000994">
    <property type="entry name" value="Pept_M24"/>
</dbReference>
<evidence type="ECO:0000259" key="2">
    <source>
        <dbReference type="Pfam" id="PF00557"/>
    </source>
</evidence>
<feature type="domain" description="Peptidase M24" evidence="2">
    <location>
        <begin position="29"/>
        <end position="183"/>
    </location>
</feature>
<dbReference type="FunFam" id="1.10.10.10:FF:000029">
    <property type="entry name" value="Proliferation-associated 2G4, a"/>
    <property type="match status" value="1"/>
</dbReference>
<dbReference type="SUPFAM" id="SSF55920">
    <property type="entry name" value="Creatinase/aminopeptidase"/>
    <property type="match status" value="1"/>
</dbReference>
<dbReference type="Pfam" id="PF00557">
    <property type="entry name" value="Peptidase_M24"/>
    <property type="match status" value="1"/>
</dbReference>
<dbReference type="InterPro" id="IPR036390">
    <property type="entry name" value="WH_DNA-bd_sf"/>
</dbReference>
<reference evidence="3" key="1">
    <citation type="journal article" date="2014" name="Genome Announc.">
        <title>De novo whole-genome sequence and genome annotation of Lichtheimia ramosa.</title>
        <authorList>
            <person name="Linde J."/>
            <person name="Schwartze V."/>
            <person name="Binder U."/>
            <person name="Lass-Florl C."/>
            <person name="Voigt K."/>
            <person name="Horn F."/>
        </authorList>
    </citation>
    <scope>NUCLEOTIDE SEQUENCE</scope>
    <source>
        <strain evidence="3">JMRC FSU:6197</strain>
    </source>
</reference>
<name>A0A077X3M8_9FUNG</name>
<dbReference type="Gene3D" id="3.90.230.10">
    <property type="entry name" value="Creatinase/methionine aminopeptidase superfamily"/>
    <property type="match status" value="1"/>
</dbReference>
<dbReference type="EMBL" id="LK023386">
    <property type="protein sequence ID" value="CDS14461.1"/>
    <property type="molecule type" value="Genomic_DNA"/>
</dbReference>
<dbReference type="PANTHER" id="PTHR10804">
    <property type="entry name" value="PROTEASE FAMILY M24 METHIONYL AMINOPEPTIDASE, AMINOPEPTIDASE P"/>
    <property type="match status" value="1"/>
</dbReference>
<dbReference type="CDD" id="cd01089">
    <property type="entry name" value="PA2G4-like"/>
    <property type="match status" value="1"/>
</dbReference>
<sequence>MTDSMELTTAYTPSRFAADNTLSNPQVTEKYKLAGNIVNAVLPQVLSRVAPGVSICDLCQYGDDLINAHTSETFKSKDRGVAVPTCVSVNNIVQYSSPLLDSDYNLKPGDVVKVELGAHIDGYIATAAHTVIVNPEPSQPIQGRAADVVCATHYALEAAIQMLRPGVKSSEITRVITEIAAYYRCKPVEGTFSSPMKRFVLRAGKDIENQFPDDMIVQDLDKMDFQIEPNQVYQMNIVLTTGDGKTKTAEEKPHVFQRDVHKSYQLKMKGARVAYAEINDKYTVFPFSARALTTKQARLGLSSLIQHELITPYVPMRSSRTSDLVCQFKATILVTPEGLVRTTCPQALPFVHSQYCIPTETTAAQVLSAPSVVKVSPVKQLSEVQVEFGNRRVENEDVEME</sequence>
<organism evidence="3">
    <name type="scientific">Lichtheimia ramosa</name>
    <dbReference type="NCBI Taxonomy" id="688394"/>
    <lineage>
        <taxon>Eukaryota</taxon>
        <taxon>Fungi</taxon>
        <taxon>Fungi incertae sedis</taxon>
        <taxon>Mucoromycota</taxon>
        <taxon>Mucoromycotina</taxon>
        <taxon>Mucoromycetes</taxon>
        <taxon>Mucorales</taxon>
        <taxon>Lichtheimiaceae</taxon>
        <taxon>Lichtheimia</taxon>
    </lineage>
</organism>
<evidence type="ECO:0000256" key="1">
    <source>
        <dbReference type="ARBA" id="ARBA00007319"/>
    </source>
</evidence>
<proteinExistence type="inferred from homology"/>
<dbReference type="InterPro" id="IPR036388">
    <property type="entry name" value="WH-like_DNA-bd_sf"/>
</dbReference>
<dbReference type="InterPro" id="IPR047113">
    <property type="entry name" value="PA2G4/ARX1"/>
</dbReference>
<evidence type="ECO:0000313" key="3">
    <source>
        <dbReference type="EMBL" id="CDS14461.1"/>
    </source>
</evidence>
<dbReference type="AlphaFoldDB" id="A0A077X3M8"/>